<organism evidence="1 2">
    <name type="scientific">Durusdinium trenchii</name>
    <dbReference type="NCBI Taxonomy" id="1381693"/>
    <lineage>
        <taxon>Eukaryota</taxon>
        <taxon>Sar</taxon>
        <taxon>Alveolata</taxon>
        <taxon>Dinophyceae</taxon>
        <taxon>Suessiales</taxon>
        <taxon>Symbiodiniaceae</taxon>
        <taxon>Durusdinium</taxon>
    </lineage>
</organism>
<dbReference type="EMBL" id="CAXAMM010044017">
    <property type="protein sequence ID" value="CAK9112695.1"/>
    <property type="molecule type" value="Genomic_DNA"/>
</dbReference>
<accession>A0ABP0SKE0</accession>
<evidence type="ECO:0000313" key="1">
    <source>
        <dbReference type="EMBL" id="CAK9112695.1"/>
    </source>
</evidence>
<evidence type="ECO:0000313" key="2">
    <source>
        <dbReference type="Proteomes" id="UP001642464"/>
    </source>
</evidence>
<name>A0ABP0SKE0_9DINO</name>
<protein>
    <submittedName>
        <fullName evidence="1">Uncharacterized protein</fullName>
    </submittedName>
</protein>
<sequence length="63" mass="6822">QAGCNCIRLWIPTVAGARWSASRASPKGKAKAKSKKKSYVEAEDEEIGGLEKLRSFLSGIKTI</sequence>
<reference evidence="1 2" key="1">
    <citation type="submission" date="2024-02" db="EMBL/GenBank/DDBJ databases">
        <authorList>
            <person name="Chen Y."/>
            <person name="Shah S."/>
            <person name="Dougan E. K."/>
            <person name="Thang M."/>
            <person name="Chan C."/>
        </authorList>
    </citation>
    <scope>NUCLEOTIDE SEQUENCE [LARGE SCALE GENOMIC DNA]</scope>
</reference>
<keyword evidence="2" id="KW-1185">Reference proteome</keyword>
<comment type="caution">
    <text evidence="1">The sequence shown here is derived from an EMBL/GenBank/DDBJ whole genome shotgun (WGS) entry which is preliminary data.</text>
</comment>
<feature type="non-terminal residue" evidence="1">
    <location>
        <position position="1"/>
    </location>
</feature>
<gene>
    <name evidence="1" type="ORF">SCF082_LOCUS52241</name>
</gene>
<proteinExistence type="predicted"/>
<dbReference type="Proteomes" id="UP001642464">
    <property type="component" value="Unassembled WGS sequence"/>
</dbReference>